<dbReference type="InterPro" id="IPR006564">
    <property type="entry name" value="Znf_PMZ"/>
</dbReference>
<dbReference type="InterPro" id="IPR036875">
    <property type="entry name" value="Znf_CCHC_sf"/>
</dbReference>
<reference evidence="7" key="1">
    <citation type="submission" date="2019-10" db="EMBL/GenBank/DDBJ databases">
        <authorList>
            <person name="Zhang R."/>
            <person name="Pan Y."/>
            <person name="Wang J."/>
            <person name="Ma R."/>
            <person name="Yu S."/>
        </authorList>
    </citation>
    <scope>NUCLEOTIDE SEQUENCE</scope>
    <source>
        <strain evidence="7">LA-IB0</strain>
        <tissue evidence="7">Leaf</tissue>
    </source>
</reference>
<comment type="caution">
    <text evidence="7">The sequence shown here is derived from an EMBL/GenBank/DDBJ whole genome shotgun (WGS) entry which is preliminary data.</text>
</comment>
<accession>A0AAV6YAY7</accession>
<evidence type="ECO:0000259" key="6">
    <source>
        <dbReference type="PROSITE" id="PS50966"/>
    </source>
</evidence>
<feature type="compositionally biased region" description="Basic and acidic residues" evidence="5">
    <location>
        <begin position="157"/>
        <end position="166"/>
    </location>
</feature>
<feature type="compositionally biased region" description="Polar residues" evidence="5">
    <location>
        <begin position="618"/>
        <end position="645"/>
    </location>
</feature>
<evidence type="ECO:0000256" key="2">
    <source>
        <dbReference type="ARBA" id="ARBA00022771"/>
    </source>
</evidence>
<feature type="region of interest" description="Disordered" evidence="5">
    <location>
        <begin position="595"/>
        <end position="650"/>
    </location>
</feature>
<evidence type="ECO:0000313" key="8">
    <source>
        <dbReference type="Proteomes" id="UP000826271"/>
    </source>
</evidence>
<evidence type="ECO:0000256" key="3">
    <source>
        <dbReference type="ARBA" id="ARBA00022833"/>
    </source>
</evidence>
<dbReference type="Pfam" id="PF10551">
    <property type="entry name" value="MULE"/>
    <property type="match status" value="1"/>
</dbReference>
<keyword evidence="2 4" id="KW-0863">Zinc-finger</keyword>
<dbReference type="PANTHER" id="PTHR31973">
    <property type="entry name" value="POLYPROTEIN, PUTATIVE-RELATED"/>
    <property type="match status" value="1"/>
</dbReference>
<feature type="region of interest" description="Disordered" evidence="5">
    <location>
        <begin position="702"/>
        <end position="746"/>
    </location>
</feature>
<name>A0AAV6YAY7_9LAMI</name>
<dbReference type="Proteomes" id="UP000826271">
    <property type="component" value="Unassembled WGS sequence"/>
</dbReference>
<evidence type="ECO:0000256" key="4">
    <source>
        <dbReference type="PROSITE-ProRule" id="PRU00325"/>
    </source>
</evidence>
<dbReference type="GO" id="GO:0008270">
    <property type="term" value="F:zinc ion binding"/>
    <property type="evidence" value="ECO:0007669"/>
    <property type="project" value="UniProtKB-KW"/>
</dbReference>
<feature type="compositionally biased region" description="Polar residues" evidence="5">
    <location>
        <begin position="735"/>
        <end position="746"/>
    </location>
</feature>
<dbReference type="Pfam" id="PF04434">
    <property type="entry name" value="SWIM"/>
    <property type="match status" value="1"/>
</dbReference>
<dbReference type="InterPro" id="IPR018289">
    <property type="entry name" value="MULE_transposase_dom"/>
</dbReference>
<dbReference type="EMBL" id="WHWC01000002">
    <property type="protein sequence ID" value="KAG8388643.1"/>
    <property type="molecule type" value="Genomic_DNA"/>
</dbReference>
<evidence type="ECO:0000313" key="7">
    <source>
        <dbReference type="EMBL" id="KAG8388643.1"/>
    </source>
</evidence>
<protein>
    <recommendedName>
        <fullName evidence="6">SWIM-type domain-containing protein</fullName>
    </recommendedName>
</protein>
<dbReference type="PANTHER" id="PTHR31973:SF199">
    <property type="entry name" value="SWIM-TYPE DOMAIN-CONTAINING PROTEIN"/>
    <property type="match status" value="1"/>
</dbReference>
<dbReference type="PROSITE" id="PS50966">
    <property type="entry name" value="ZF_SWIM"/>
    <property type="match status" value="1"/>
</dbReference>
<keyword evidence="8" id="KW-1185">Reference proteome</keyword>
<dbReference type="InterPro" id="IPR001878">
    <property type="entry name" value="Znf_CCHC"/>
</dbReference>
<dbReference type="Gene3D" id="4.10.60.10">
    <property type="entry name" value="Zinc finger, CCHC-type"/>
    <property type="match status" value="1"/>
</dbReference>
<gene>
    <name evidence="7" type="ORF">BUALT_Bualt02G0146700</name>
</gene>
<keyword evidence="1" id="KW-0479">Metal-binding</keyword>
<dbReference type="SUPFAM" id="SSF57756">
    <property type="entry name" value="Retrovirus zinc finger-like domains"/>
    <property type="match status" value="1"/>
</dbReference>
<dbReference type="GO" id="GO:0003676">
    <property type="term" value="F:nucleic acid binding"/>
    <property type="evidence" value="ECO:0007669"/>
    <property type="project" value="InterPro"/>
</dbReference>
<proteinExistence type="predicted"/>
<dbReference type="SMART" id="SM00343">
    <property type="entry name" value="ZnF_C2HC"/>
    <property type="match status" value="2"/>
</dbReference>
<feature type="region of interest" description="Disordered" evidence="5">
    <location>
        <begin position="537"/>
        <end position="575"/>
    </location>
</feature>
<feature type="compositionally biased region" description="Low complexity" evidence="5">
    <location>
        <begin position="789"/>
        <end position="800"/>
    </location>
</feature>
<dbReference type="SMART" id="SM00575">
    <property type="entry name" value="ZnF_PMZ"/>
    <property type="match status" value="1"/>
</dbReference>
<evidence type="ECO:0000256" key="5">
    <source>
        <dbReference type="SAM" id="MobiDB-lite"/>
    </source>
</evidence>
<feature type="compositionally biased region" description="Basic and acidic residues" evidence="5">
    <location>
        <begin position="707"/>
        <end position="733"/>
    </location>
</feature>
<feature type="domain" description="SWIM-type" evidence="6">
    <location>
        <begin position="470"/>
        <end position="502"/>
    </location>
</feature>
<dbReference type="Pfam" id="PF26130">
    <property type="entry name" value="PB1-like"/>
    <property type="match status" value="1"/>
</dbReference>
<feature type="compositionally biased region" description="Pro residues" evidence="5">
    <location>
        <begin position="603"/>
        <end position="615"/>
    </location>
</feature>
<feature type="region of interest" description="Disordered" evidence="5">
    <location>
        <begin position="135"/>
        <end position="179"/>
    </location>
</feature>
<dbReference type="InterPro" id="IPR058594">
    <property type="entry name" value="PB1-like_dom_pln"/>
</dbReference>
<dbReference type="AlphaFoldDB" id="A0AAV6YAY7"/>
<sequence length="807" mass="89730">MQLRARGLSSPSYSPEEKLFTIKLHHGGKLIEHPLKMYVGGRVDFVDFIDPDLMSLIELDKFAEKLGYVSAAYYYLIPGRNVHSGLVFLLCDDDVLEMGSIGVQFGEVSVYIVEPSFMGLLEDVIDRDIQTAYQCDNEGGGSGNKEKECDNAEGGDSEFKGKKSDNAEAGDSETETDTADEFDLCDSDYDLSEEDDILYDTHVDPEIEILAKEMDSSNIRPVIGVDGCHLKGTHKGVILTAVGLDPNNCIFPICFCVVEGEHKKSWEWFLELLVQDVGIIDQQKWTFISDRQKGLMPALYELLPDIEHRFCVMHMYNNFKKQHPGLALKDRFWNLARATTVNQFRFQMDSLKDFDEGAHKWISEVLPKHWSRSNFRTSPKCDILLNNICESFNAAILEARGKPLLSMVESIRVYLMKRLQSKRQLMGKWTESICPKILKRMEKLKDNTRSCISTYAGAAKFEVRDMYGQYSVDIQQKSCSCRRWDLCGIPCSHEMSAIMSAQREPEEYVDLYYSVNTYHRAYAYVINPVNGPSEWPNAGKGPIAPPGDIKLPGRPKGKRRREVGEPPAAANGTTWLGRSYQKTVNCKRCGVSGHNKAKCTGSAPPPDDAPQPKAPPTVAQSDPTPEASAQPSQPQAEHIATTQPAPNVKKRRCSVCLQEGHYRSKCPTPAGRIWSNYDRYAFNFQHNPVSEEPNAPLAALRSSGSERVSEGARRGVSERVSEGARRGVSERVSEGASSSIGGANRSANIGGVSVETAFVKKGKHCVTLKSLQTAAKSRSVKEPFTNIGQSTQQSSSTAKTNSKKKKN</sequence>
<evidence type="ECO:0000256" key="1">
    <source>
        <dbReference type="ARBA" id="ARBA00022723"/>
    </source>
</evidence>
<keyword evidence="3" id="KW-0862">Zinc</keyword>
<feature type="region of interest" description="Disordered" evidence="5">
    <location>
        <begin position="772"/>
        <end position="807"/>
    </location>
</feature>
<dbReference type="InterPro" id="IPR007527">
    <property type="entry name" value="Znf_SWIM"/>
</dbReference>
<organism evidence="7 8">
    <name type="scientific">Buddleja alternifolia</name>
    <dbReference type="NCBI Taxonomy" id="168488"/>
    <lineage>
        <taxon>Eukaryota</taxon>
        <taxon>Viridiplantae</taxon>
        <taxon>Streptophyta</taxon>
        <taxon>Embryophyta</taxon>
        <taxon>Tracheophyta</taxon>
        <taxon>Spermatophyta</taxon>
        <taxon>Magnoliopsida</taxon>
        <taxon>eudicotyledons</taxon>
        <taxon>Gunneridae</taxon>
        <taxon>Pentapetalae</taxon>
        <taxon>asterids</taxon>
        <taxon>lamiids</taxon>
        <taxon>Lamiales</taxon>
        <taxon>Scrophulariaceae</taxon>
        <taxon>Buddlejeae</taxon>
        <taxon>Buddleja</taxon>
    </lineage>
</organism>
<feature type="compositionally biased region" description="Acidic residues" evidence="5">
    <location>
        <begin position="168"/>
        <end position="179"/>
    </location>
</feature>